<dbReference type="OrthoDB" id="335905at2"/>
<reference evidence="1" key="1">
    <citation type="journal article" date="2019" name="PLoS Negl. Trop. Dis.">
        <title>Revisiting the worldwide diversity of Leptospira species in the environment.</title>
        <authorList>
            <person name="Vincent A.T."/>
            <person name="Schiettekatte O."/>
            <person name="Bourhy P."/>
            <person name="Veyrier F.J."/>
            <person name="Picardeau M."/>
        </authorList>
    </citation>
    <scope>NUCLEOTIDE SEQUENCE [LARGE SCALE GENOMIC DNA]</scope>
    <source>
        <strain evidence="1">201702692</strain>
    </source>
</reference>
<comment type="caution">
    <text evidence="1">The sequence shown here is derived from an EMBL/GenBank/DDBJ whole genome shotgun (WGS) entry which is preliminary data.</text>
</comment>
<sequence length="311" mass="35809">MANKRTFISPDLAQEIVKNIRLLALSGKKNFKTYLYDPLVFSGWERDKAHLGSSTAKLMDKIHQDIEDPAYKHTIAHQCKRLISQSLTESLSALGDSCIFFLDRVQENIELAASVEATDFIYAIEKPLKEFAKITNESNEKKFEETIANLTAEDLQTAFSPIRLDKTRKKVYVETELHTLYQQVLTATKSNNLAKCKKLLTRYIITYNEFESFNKSEVETLLVALDKREAGFRQNLWDSLAIDIYYSVTRGIMEGNTKKAIQGIRKFAYIFEGDPNVKFSYEIDALERKLYGIIQKKGLMRELMKDLRRGT</sequence>
<protein>
    <submittedName>
        <fullName evidence="1">Uncharacterized protein</fullName>
    </submittedName>
</protein>
<evidence type="ECO:0000313" key="2">
    <source>
        <dbReference type="Proteomes" id="UP000298125"/>
    </source>
</evidence>
<dbReference type="AlphaFoldDB" id="A0A4R9JMV0"/>
<name>A0A4R9JMV0_9LEPT</name>
<organism evidence="1 2">
    <name type="scientific">Leptospira perdikensis</name>
    <dbReference type="NCBI Taxonomy" id="2484948"/>
    <lineage>
        <taxon>Bacteria</taxon>
        <taxon>Pseudomonadati</taxon>
        <taxon>Spirochaetota</taxon>
        <taxon>Spirochaetia</taxon>
        <taxon>Leptospirales</taxon>
        <taxon>Leptospiraceae</taxon>
        <taxon>Leptospira</taxon>
    </lineage>
</organism>
<accession>A0A4R9JMV0</accession>
<dbReference type="EMBL" id="RQGA01000002">
    <property type="protein sequence ID" value="TGL45604.1"/>
    <property type="molecule type" value="Genomic_DNA"/>
</dbReference>
<dbReference type="Proteomes" id="UP000298125">
    <property type="component" value="Unassembled WGS sequence"/>
</dbReference>
<proteinExistence type="predicted"/>
<keyword evidence="2" id="KW-1185">Reference proteome</keyword>
<gene>
    <name evidence="1" type="ORF">EHQ49_00980</name>
</gene>
<dbReference type="RefSeq" id="WP_135575594.1">
    <property type="nucleotide sequence ID" value="NZ_RQGA01000002.1"/>
</dbReference>
<evidence type="ECO:0000313" key="1">
    <source>
        <dbReference type="EMBL" id="TGL45604.1"/>
    </source>
</evidence>